<comment type="caution">
    <text evidence="4">The sequence shown here is derived from an EMBL/GenBank/DDBJ whole genome shotgun (WGS) entry which is preliminary data.</text>
</comment>
<dbReference type="GO" id="GO:0007005">
    <property type="term" value="P:mitochondrion organization"/>
    <property type="evidence" value="ECO:0007669"/>
    <property type="project" value="InterPro"/>
</dbReference>
<evidence type="ECO:0000256" key="2">
    <source>
        <dbReference type="SAM" id="MobiDB-lite"/>
    </source>
</evidence>
<gene>
    <name evidence="4" type="ORF">PBS003_LOCUS4456</name>
</gene>
<dbReference type="PANTHER" id="PTHR13523:SF2">
    <property type="entry name" value="COILED-COIL-HELIX-COILED-COIL-HELIX DOMAIN CONTAINING 2, ISOFORM A-RELATED"/>
    <property type="match status" value="1"/>
</dbReference>
<feature type="compositionally biased region" description="Low complexity" evidence="2">
    <location>
        <begin position="477"/>
        <end position="495"/>
    </location>
</feature>
<dbReference type="Pfam" id="PF06747">
    <property type="entry name" value="CHCH"/>
    <property type="match status" value="1"/>
</dbReference>
<keyword evidence="1" id="KW-1015">Disulfide bond</keyword>
<organism evidence="4 5">
    <name type="scientific">Peronospora belbahrii</name>
    <dbReference type="NCBI Taxonomy" id="622444"/>
    <lineage>
        <taxon>Eukaryota</taxon>
        <taxon>Sar</taxon>
        <taxon>Stramenopiles</taxon>
        <taxon>Oomycota</taxon>
        <taxon>Peronosporomycetes</taxon>
        <taxon>Peronosporales</taxon>
        <taxon>Peronosporaceae</taxon>
        <taxon>Peronospora</taxon>
    </lineage>
</organism>
<dbReference type="InterPro" id="IPR055304">
    <property type="entry name" value="CHCHD2/10-like"/>
</dbReference>
<dbReference type="EMBL" id="CAKKTJ010000192">
    <property type="protein sequence ID" value="CAH0477721.1"/>
    <property type="molecule type" value="Genomic_DNA"/>
</dbReference>
<accession>A0AAU9L1L4</accession>
<dbReference type="Proteomes" id="UP001160483">
    <property type="component" value="Unassembled WGS sequence"/>
</dbReference>
<feature type="domain" description="CHCH" evidence="3">
    <location>
        <begin position="562"/>
        <end position="595"/>
    </location>
</feature>
<name>A0AAU9L1L4_9STRA</name>
<evidence type="ECO:0000313" key="4">
    <source>
        <dbReference type="EMBL" id="CAH0477721.1"/>
    </source>
</evidence>
<proteinExistence type="predicted"/>
<evidence type="ECO:0000259" key="3">
    <source>
        <dbReference type="Pfam" id="PF06747"/>
    </source>
</evidence>
<reference evidence="4" key="1">
    <citation type="submission" date="2021-11" db="EMBL/GenBank/DDBJ databases">
        <authorList>
            <person name="Islam A."/>
            <person name="Islam S."/>
            <person name="Flora M.S."/>
            <person name="Rahman M."/>
            <person name="Ziaur R.M."/>
            <person name="Epstein J.H."/>
            <person name="Hassan M."/>
            <person name="Klassen M."/>
            <person name="Woodard K."/>
            <person name="Webb A."/>
            <person name="Webby R.J."/>
            <person name="El Zowalaty M.E."/>
        </authorList>
    </citation>
    <scope>NUCLEOTIDE SEQUENCE</scope>
    <source>
        <strain evidence="4">Pbs3</strain>
    </source>
</reference>
<evidence type="ECO:0000256" key="1">
    <source>
        <dbReference type="ARBA" id="ARBA00023157"/>
    </source>
</evidence>
<dbReference type="InterPro" id="IPR010625">
    <property type="entry name" value="CHCH"/>
</dbReference>
<protein>
    <recommendedName>
        <fullName evidence="3">CHCH domain-containing protein</fullName>
    </recommendedName>
</protein>
<dbReference type="PANTHER" id="PTHR13523">
    <property type="entry name" value="COILED-COIL-HELIX-COILED-COIL-HELIX DOMAIN CONTAINING 2/NUR77"/>
    <property type="match status" value="1"/>
</dbReference>
<dbReference type="GO" id="GO:0005634">
    <property type="term" value="C:nucleus"/>
    <property type="evidence" value="ECO:0007669"/>
    <property type="project" value="TreeGrafter"/>
</dbReference>
<dbReference type="AlphaFoldDB" id="A0AAU9L1L4"/>
<feature type="region of interest" description="Disordered" evidence="2">
    <location>
        <begin position="531"/>
        <end position="561"/>
    </location>
</feature>
<feature type="region of interest" description="Disordered" evidence="2">
    <location>
        <begin position="477"/>
        <end position="498"/>
    </location>
</feature>
<sequence length="602" mass="65595">MLINGPTEWSKAWFATGIKTNLLHNGFNSKLQASAMTLGPRVVIMQFKDTDTSMSSRECVLDQPIETLVIHGDDMNNDDVSLRYRLVAWSEGSKTKSLLAIASSNQVEIWEVIMTSGISVILKGCVDIYDLQGISWSPCNDVLLAFSKTDIMLIDASQVVLSWREVYTDSDSTRRAWSANSWSPCGLQVSIARHDVLHCFYWTTVESLLSESPQHDRIDANSHLKGIQDSVGPISDVARVSPTVCILTTDTRLVLGDITRAGFAIASESIKPDSSGTGTVSSLFVRPARSYCQDVQEYGLTSSSDIIDLTSMRVSTSSVQNPLLILNRVEDTTPRKNVPHVEPRSHLLIVEYKDRRWNISSILNLPYLTTPDVLFVQAMRVIIGSTLSARLLIVHMGISGRSEWTASLSGELELPPMHVCRGLYIAKKSSFVSVASTEKRKRGPFFHAVTNLEPLPVYLSKLKVPSHARFEPISRRAAPAPAHAQAAPAPAHQSSSGGGLMSGLMSTVAQGMAFGTGSAVAHRAVGAVAGSFSGSSEAPQQQQSALASHENQAAQPPQENQCGADQKAFLECLNSNSNDISSCQFYLDQFKQCQLNQSSTFM</sequence>
<feature type="compositionally biased region" description="Polar residues" evidence="2">
    <location>
        <begin position="539"/>
        <end position="561"/>
    </location>
</feature>
<dbReference type="GO" id="GO:0005739">
    <property type="term" value="C:mitochondrion"/>
    <property type="evidence" value="ECO:0007669"/>
    <property type="project" value="TreeGrafter"/>
</dbReference>
<evidence type="ECO:0000313" key="5">
    <source>
        <dbReference type="Proteomes" id="UP001160483"/>
    </source>
</evidence>